<protein>
    <submittedName>
        <fullName evidence="1">Uncharacterized protein</fullName>
    </submittedName>
</protein>
<gene>
    <name evidence="1" type="ORF">HanXRQr2_Chr15g0685381</name>
</gene>
<sequence>MSLGDIPTRFPKPSIGFPQNLSLDFQPRGVTKSRVLDIPEHRVRVTQLHTSRELRERVFLPLVHIRDLDRPFQKRNRVRISPQTTIQRRDNVQTHDEFQIRLLRLAHFERFQRSLSQLESLFRVFTCRQQVPSLL</sequence>
<dbReference type="Proteomes" id="UP000215914">
    <property type="component" value="Unassembled WGS sequence"/>
</dbReference>
<reference evidence="1" key="2">
    <citation type="submission" date="2020-06" db="EMBL/GenBank/DDBJ databases">
        <title>Helianthus annuus Genome sequencing and assembly Release 2.</title>
        <authorList>
            <person name="Gouzy J."/>
            <person name="Langlade N."/>
            <person name="Munos S."/>
        </authorList>
    </citation>
    <scope>NUCLEOTIDE SEQUENCE</scope>
    <source>
        <tissue evidence="1">Leaves</tissue>
    </source>
</reference>
<evidence type="ECO:0000313" key="2">
    <source>
        <dbReference type="Proteomes" id="UP000215914"/>
    </source>
</evidence>
<dbReference type="EMBL" id="MNCJ02000330">
    <property type="protein sequence ID" value="KAF5763867.1"/>
    <property type="molecule type" value="Genomic_DNA"/>
</dbReference>
<dbReference type="AlphaFoldDB" id="A0A9K3DZ06"/>
<dbReference type="Gramene" id="mRNA:HanXRQr2_Chr15g0685381">
    <property type="protein sequence ID" value="CDS:HanXRQr2_Chr15g0685381.1"/>
    <property type="gene ID" value="HanXRQr2_Chr15g0685381"/>
</dbReference>
<reference evidence="1" key="1">
    <citation type="journal article" date="2017" name="Nature">
        <title>The sunflower genome provides insights into oil metabolism, flowering and Asterid evolution.</title>
        <authorList>
            <person name="Badouin H."/>
            <person name="Gouzy J."/>
            <person name="Grassa C.J."/>
            <person name="Murat F."/>
            <person name="Staton S.E."/>
            <person name="Cottret L."/>
            <person name="Lelandais-Briere C."/>
            <person name="Owens G.L."/>
            <person name="Carrere S."/>
            <person name="Mayjonade B."/>
            <person name="Legrand L."/>
            <person name="Gill N."/>
            <person name="Kane N.C."/>
            <person name="Bowers J.E."/>
            <person name="Hubner S."/>
            <person name="Bellec A."/>
            <person name="Berard A."/>
            <person name="Berges H."/>
            <person name="Blanchet N."/>
            <person name="Boniface M.C."/>
            <person name="Brunel D."/>
            <person name="Catrice O."/>
            <person name="Chaidir N."/>
            <person name="Claudel C."/>
            <person name="Donnadieu C."/>
            <person name="Faraut T."/>
            <person name="Fievet G."/>
            <person name="Helmstetter N."/>
            <person name="King M."/>
            <person name="Knapp S.J."/>
            <person name="Lai Z."/>
            <person name="Le Paslier M.C."/>
            <person name="Lippi Y."/>
            <person name="Lorenzon L."/>
            <person name="Mandel J.R."/>
            <person name="Marage G."/>
            <person name="Marchand G."/>
            <person name="Marquand E."/>
            <person name="Bret-Mestries E."/>
            <person name="Morien E."/>
            <person name="Nambeesan S."/>
            <person name="Nguyen T."/>
            <person name="Pegot-Espagnet P."/>
            <person name="Pouilly N."/>
            <person name="Raftis F."/>
            <person name="Sallet E."/>
            <person name="Schiex T."/>
            <person name="Thomas J."/>
            <person name="Vandecasteele C."/>
            <person name="Vares D."/>
            <person name="Vear F."/>
            <person name="Vautrin S."/>
            <person name="Crespi M."/>
            <person name="Mangin B."/>
            <person name="Burke J.M."/>
            <person name="Salse J."/>
            <person name="Munos S."/>
            <person name="Vincourt P."/>
            <person name="Rieseberg L.H."/>
            <person name="Langlade N.B."/>
        </authorList>
    </citation>
    <scope>NUCLEOTIDE SEQUENCE</scope>
    <source>
        <tissue evidence="1">Leaves</tissue>
    </source>
</reference>
<evidence type="ECO:0000313" key="1">
    <source>
        <dbReference type="EMBL" id="KAF5763867.1"/>
    </source>
</evidence>
<proteinExistence type="predicted"/>
<comment type="caution">
    <text evidence="1">The sequence shown here is derived from an EMBL/GenBank/DDBJ whole genome shotgun (WGS) entry which is preliminary data.</text>
</comment>
<accession>A0A9K3DZ06</accession>
<keyword evidence="2" id="KW-1185">Reference proteome</keyword>
<name>A0A9K3DZ06_HELAN</name>
<organism evidence="1 2">
    <name type="scientific">Helianthus annuus</name>
    <name type="common">Common sunflower</name>
    <dbReference type="NCBI Taxonomy" id="4232"/>
    <lineage>
        <taxon>Eukaryota</taxon>
        <taxon>Viridiplantae</taxon>
        <taxon>Streptophyta</taxon>
        <taxon>Embryophyta</taxon>
        <taxon>Tracheophyta</taxon>
        <taxon>Spermatophyta</taxon>
        <taxon>Magnoliopsida</taxon>
        <taxon>eudicotyledons</taxon>
        <taxon>Gunneridae</taxon>
        <taxon>Pentapetalae</taxon>
        <taxon>asterids</taxon>
        <taxon>campanulids</taxon>
        <taxon>Asterales</taxon>
        <taxon>Asteraceae</taxon>
        <taxon>Asteroideae</taxon>
        <taxon>Heliantheae alliance</taxon>
        <taxon>Heliantheae</taxon>
        <taxon>Helianthus</taxon>
    </lineage>
</organism>